<reference evidence="11 12" key="1">
    <citation type="submission" date="2020-04" db="EMBL/GenBank/DDBJ databases">
        <authorList>
            <person name="Basu S."/>
            <person name="Maruthanayagam V."/>
            <person name="Chakraborty S."/>
            <person name="Pramanik A."/>
            <person name="Mukherjee J."/>
            <person name="Brink B."/>
        </authorList>
    </citation>
    <scope>NUCLEOTIDE SEQUENCE [LARGE SCALE GENOMIC DNA]</scope>
    <source>
        <strain evidence="11 12">AP17</strain>
    </source>
</reference>
<dbReference type="GO" id="GO:0009245">
    <property type="term" value="P:lipid A biosynthetic process"/>
    <property type="evidence" value="ECO:0007669"/>
    <property type="project" value="UniProtKB-UniRule"/>
</dbReference>
<evidence type="ECO:0000256" key="4">
    <source>
        <dbReference type="ARBA" id="ARBA00022516"/>
    </source>
</evidence>
<accession>A0A6H1U8E0</accession>
<evidence type="ECO:0000313" key="12">
    <source>
        <dbReference type="Proteomes" id="UP000500857"/>
    </source>
</evidence>
<evidence type="ECO:0000256" key="3">
    <source>
        <dbReference type="ARBA" id="ARBA00020902"/>
    </source>
</evidence>
<proteinExistence type="predicted"/>
<dbReference type="PANTHER" id="PTHR30372">
    <property type="entry name" value="LIPID-A-DISACCHARIDE SYNTHASE"/>
    <property type="match status" value="1"/>
</dbReference>
<dbReference type="Proteomes" id="UP000500857">
    <property type="component" value="Chromosome"/>
</dbReference>
<evidence type="ECO:0000256" key="9">
    <source>
        <dbReference type="ARBA" id="ARBA00048975"/>
    </source>
</evidence>
<evidence type="ECO:0000256" key="10">
    <source>
        <dbReference type="NCBIfam" id="TIGR00215"/>
    </source>
</evidence>
<dbReference type="SUPFAM" id="SSF53756">
    <property type="entry name" value="UDP-Glycosyltransferase/glycogen phosphorylase"/>
    <property type="match status" value="1"/>
</dbReference>
<evidence type="ECO:0000256" key="7">
    <source>
        <dbReference type="ARBA" id="ARBA00022679"/>
    </source>
</evidence>
<dbReference type="EC" id="2.4.1.182" evidence="2 10"/>
<dbReference type="AlphaFoldDB" id="A0A6H1U8E0"/>
<keyword evidence="8" id="KW-0443">Lipid metabolism</keyword>
<dbReference type="NCBIfam" id="TIGR00215">
    <property type="entry name" value="lpxB"/>
    <property type="match status" value="1"/>
</dbReference>
<dbReference type="KEGG" id="oxy:HCG48_23790"/>
<comment type="function">
    <text evidence="1">Condensation of UDP-2,3-diacylglucosamine and 2,3-diacylglucosamine-1-phosphate to form lipid A disaccharide, a precursor of lipid A, a phosphorylated glycolipid that anchors the lipopolysaccharide to the outer membrane of the cell.</text>
</comment>
<keyword evidence="4" id="KW-0444">Lipid biosynthesis</keyword>
<name>A0A6H1U8E0_9CYAN</name>
<evidence type="ECO:0000256" key="2">
    <source>
        <dbReference type="ARBA" id="ARBA00012687"/>
    </source>
</evidence>
<dbReference type="GO" id="GO:0016020">
    <property type="term" value="C:membrane"/>
    <property type="evidence" value="ECO:0007669"/>
    <property type="project" value="GOC"/>
</dbReference>
<gene>
    <name evidence="11" type="primary">lpxB</name>
    <name evidence="11" type="ORF">HCG48_23790</name>
</gene>
<dbReference type="InterPro" id="IPR003835">
    <property type="entry name" value="Glyco_trans_19"/>
</dbReference>
<dbReference type="GO" id="GO:0008915">
    <property type="term" value="F:lipid-A-disaccharide synthase activity"/>
    <property type="evidence" value="ECO:0007669"/>
    <property type="project" value="UniProtKB-UniRule"/>
</dbReference>
<protein>
    <recommendedName>
        <fullName evidence="3 10">Lipid-A-disaccharide synthase</fullName>
        <ecNumber evidence="2 10">2.4.1.182</ecNumber>
    </recommendedName>
</protein>
<evidence type="ECO:0000256" key="8">
    <source>
        <dbReference type="ARBA" id="ARBA00023098"/>
    </source>
</evidence>
<evidence type="ECO:0000313" key="11">
    <source>
        <dbReference type="EMBL" id="QIZ73919.1"/>
    </source>
</evidence>
<keyword evidence="6 11" id="KW-0328">Glycosyltransferase</keyword>
<evidence type="ECO:0000256" key="1">
    <source>
        <dbReference type="ARBA" id="ARBA00002056"/>
    </source>
</evidence>
<evidence type="ECO:0000256" key="6">
    <source>
        <dbReference type="ARBA" id="ARBA00022676"/>
    </source>
</evidence>
<keyword evidence="12" id="KW-1185">Reference proteome</keyword>
<dbReference type="EMBL" id="CP051167">
    <property type="protein sequence ID" value="QIZ73919.1"/>
    <property type="molecule type" value="Genomic_DNA"/>
</dbReference>
<comment type="catalytic activity">
    <reaction evidence="9">
        <text>a lipid X + a UDP-2-N,3-O-bis[(3R)-3-hydroxyacyl]-alpha-D-glucosamine = a lipid A disaccharide + UDP + H(+)</text>
        <dbReference type="Rhea" id="RHEA:67828"/>
        <dbReference type="ChEBI" id="CHEBI:15378"/>
        <dbReference type="ChEBI" id="CHEBI:58223"/>
        <dbReference type="ChEBI" id="CHEBI:137748"/>
        <dbReference type="ChEBI" id="CHEBI:176338"/>
        <dbReference type="ChEBI" id="CHEBI:176343"/>
        <dbReference type="EC" id="2.4.1.182"/>
    </reaction>
</comment>
<dbReference type="PANTHER" id="PTHR30372:SF4">
    <property type="entry name" value="LIPID-A-DISACCHARIDE SYNTHASE, MITOCHONDRIAL-RELATED"/>
    <property type="match status" value="1"/>
</dbReference>
<keyword evidence="5" id="KW-0441">Lipid A biosynthesis</keyword>
<dbReference type="GO" id="GO:0005543">
    <property type="term" value="F:phospholipid binding"/>
    <property type="evidence" value="ECO:0007669"/>
    <property type="project" value="TreeGrafter"/>
</dbReference>
<keyword evidence="7 11" id="KW-0808">Transferase</keyword>
<organism evidence="11 12">
    <name type="scientific">Oxynema aestuarii AP17</name>
    <dbReference type="NCBI Taxonomy" id="2064643"/>
    <lineage>
        <taxon>Bacteria</taxon>
        <taxon>Bacillati</taxon>
        <taxon>Cyanobacteriota</taxon>
        <taxon>Cyanophyceae</taxon>
        <taxon>Oscillatoriophycideae</taxon>
        <taxon>Oscillatoriales</taxon>
        <taxon>Oscillatoriaceae</taxon>
        <taxon>Oxynema</taxon>
        <taxon>Oxynema aestuarii</taxon>
    </lineage>
</organism>
<sequence>MRIFICTGEVSGDLQGAILVESLFQQAARQGIDLQIVALGGAQMARAGAELLADTTAIGSVGLWESLPFVWPTLQIQRRAKRYLRENPPDLVVAIDYMGPNLAIANFVKRHLPQVKVIYYIAPQEWVWSLGDRTTSEIVRLCDRILAIFPEEARYYREKGASVTWVGHPLLDRQSQWPARDRAREKWAIAPETPAIVLLPASRIQEIRYLLPPLFEAARRIQAALPEVRFYVPLSLGTYREAIEGAIARYGLQATVVDREDTPWAIACADLALTKSGTVNLEIALAGVPQVVLYRVSPLTAWIARHLLRFSIPFMSPPNLVLMKSVVPELLQEEATPENIAREGLQLLRDRETREAMFADYARMKEALGEVGVCDRAAKFLLQWAGDR</sequence>
<dbReference type="Pfam" id="PF02684">
    <property type="entry name" value="LpxB"/>
    <property type="match status" value="1"/>
</dbReference>
<evidence type="ECO:0000256" key="5">
    <source>
        <dbReference type="ARBA" id="ARBA00022556"/>
    </source>
</evidence>
<dbReference type="Gene3D" id="3.40.50.2000">
    <property type="entry name" value="Glycogen Phosphorylase B"/>
    <property type="match status" value="2"/>
</dbReference>